<feature type="compositionally biased region" description="Basic residues" evidence="1">
    <location>
        <begin position="171"/>
        <end position="185"/>
    </location>
</feature>
<dbReference type="Proteomes" id="UP001149090">
    <property type="component" value="Unassembled WGS sequence"/>
</dbReference>
<sequence length="224" mass="26078">MADLSDEFNDFVVSDITSSDEESKQKKKTKEKQKQQKQKQQRHKHKHKHKHKNKHKDKDKSQNESSDIDSDSDIDVLGEIQSIKTGITPKQDRKKETKSQEPDQQKEREKMRRIRSQKAVNLFEQIDPLNEPIVEKQPISVPNNTVSMKSKPPDMYTEMRNLDKYNATTQKKTKRRHRHKLKKLKSISSPSENESSDIDSDSDIDVLGEIESIKTGITPKQESF</sequence>
<accession>A0A9Q0LQW1</accession>
<evidence type="ECO:0000256" key="1">
    <source>
        <dbReference type="SAM" id="MobiDB-lite"/>
    </source>
</evidence>
<feature type="compositionally biased region" description="Basic and acidic residues" evidence="1">
    <location>
        <begin position="90"/>
        <end position="110"/>
    </location>
</feature>
<reference evidence="2" key="1">
    <citation type="submission" date="2022-10" db="EMBL/GenBank/DDBJ databases">
        <title>Novel sulphate-reducing endosymbionts in the free-living metamonad Anaeramoeba.</title>
        <authorList>
            <person name="Jerlstrom-Hultqvist J."/>
            <person name="Cepicka I."/>
            <person name="Gallot-Lavallee L."/>
            <person name="Salas-Leiva D."/>
            <person name="Curtis B.A."/>
            <person name="Zahonova K."/>
            <person name="Pipaliya S."/>
            <person name="Dacks J."/>
            <person name="Roger A.J."/>
        </authorList>
    </citation>
    <scope>NUCLEOTIDE SEQUENCE</scope>
    <source>
        <strain evidence="2">BMAN</strain>
    </source>
</reference>
<dbReference type="EMBL" id="JAPDFW010000059">
    <property type="protein sequence ID" value="KAJ5077313.1"/>
    <property type="molecule type" value="Genomic_DNA"/>
</dbReference>
<keyword evidence="3" id="KW-1185">Reference proteome</keyword>
<evidence type="ECO:0000313" key="2">
    <source>
        <dbReference type="EMBL" id="KAJ5077313.1"/>
    </source>
</evidence>
<feature type="compositionally biased region" description="Acidic residues" evidence="1">
    <location>
        <begin position="66"/>
        <end position="76"/>
    </location>
</feature>
<evidence type="ECO:0000313" key="3">
    <source>
        <dbReference type="Proteomes" id="UP001149090"/>
    </source>
</evidence>
<proteinExistence type="predicted"/>
<organism evidence="2 3">
    <name type="scientific">Anaeramoeba ignava</name>
    <name type="common">Anaerobic marine amoeba</name>
    <dbReference type="NCBI Taxonomy" id="1746090"/>
    <lineage>
        <taxon>Eukaryota</taxon>
        <taxon>Metamonada</taxon>
        <taxon>Anaeramoebidae</taxon>
        <taxon>Anaeramoeba</taxon>
    </lineage>
</organism>
<name>A0A9Q0LQW1_ANAIG</name>
<feature type="region of interest" description="Disordered" evidence="1">
    <location>
        <begin position="134"/>
        <end position="205"/>
    </location>
</feature>
<gene>
    <name evidence="2" type="ORF">M0811_00633</name>
</gene>
<dbReference type="AlphaFoldDB" id="A0A9Q0LQW1"/>
<feature type="compositionally biased region" description="Basic residues" evidence="1">
    <location>
        <begin position="25"/>
        <end position="55"/>
    </location>
</feature>
<comment type="caution">
    <text evidence="2">The sequence shown here is derived from an EMBL/GenBank/DDBJ whole genome shotgun (WGS) entry which is preliminary data.</text>
</comment>
<feature type="compositionally biased region" description="Acidic residues" evidence="1">
    <location>
        <begin position="194"/>
        <end position="205"/>
    </location>
</feature>
<feature type="region of interest" description="Disordered" evidence="1">
    <location>
        <begin position="1"/>
        <end position="116"/>
    </location>
</feature>
<protein>
    <submittedName>
        <fullName evidence="2">Uncharacterized protein</fullName>
    </submittedName>
</protein>